<dbReference type="RefSeq" id="WP_129189045.1">
    <property type="nucleotide sequence ID" value="NZ_CP035491.1"/>
</dbReference>
<dbReference type="Proteomes" id="UP000291259">
    <property type="component" value="Chromosome"/>
</dbReference>
<reference evidence="2 3" key="1">
    <citation type="submission" date="2019-01" db="EMBL/GenBank/DDBJ databases">
        <title>Genome sequencing of strain FW100M-8.</title>
        <authorList>
            <person name="Heo J."/>
            <person name="Kim S.-J."/>
            <person name="Kim J.-S."/>
            <person name="Hong S.-B."/>
            <person name="Kwon S.-W."/>
        </authorList>
    </citation>
    <scope>NUCLEOTIDE SEQUENCE [LARGE SCALE GENOMIC DNA]</scope>
    <source>
        <strain evidence="2 3">FW100M-8</strain>
    </source>
</reference>
<gene>
    <name evidence="2" type="ORF">ET445_04005</name>
</gene>
<protein>
    <submittedName>
        <fullName evidence="2">Uncharacterized protein</fullName>
    </submittedName>
</protein>
<dbReference type="InterPro" id="IPR046112">
    <property type="entry name" value="DUF6049"/>
</dbReference>
<keyword evidence="1" id="KW-0812">Transmembrane</keyword>
<dbReference type="EMBL" id="CP035491">
    <property type="protein sequence ID" value="QAY72632.1"/>
    <property type="molecule type" value="Genomic_DNA"/>
</dbReference>
<evidence type="ECO:0000313" key="2">
    <source>
        <dbReference type="EMBL" id="QAY72632.1"/>
    </source>
</evidence>
<feature type="transmembrane region" description="Helical" evidence="1">
    <location>
        <begin position="20"/>
        <end position="40"/>
    </location>
</feature>
<keyword evidence="3" id="KW-1185">Reference proteome</keyword>
<proteinExistence type="predicted"/>
<dbReference type="KEGG" id="agf:ET445_04005"/>
<keyword evidence="1" id="KW-0472">Membrane</keyword>
<accession>A0A4P6F9P3</accession>
<dbReference type="Pfam" id="PF19516">
    <property type="entry name" value="DUF6049"/>
    <property type="match status" value="1"/>
</dbReference>
<organism evidence="2 3">
    <name type="scientific">Agromyces protaetiae</name>
    <dbReference type="NCBI Taxonomy" id="2509455"/>
    <lineage>
        <taxon>Bacteria</taxon>
        <taxon>Bacillati</taxon>
        <taxon>Actinomycetota</taxon>
        <taxon>Actinomycetes</taxon>
        <taxon>Micrococcales</taxon>
        <taxon>Microbacteriaceae</taxon>
        <taxon>Agromyces</taxon>
    </lineage>
</organism>
<sequence>MSDESNTARRLRRHLDRRRLFVGAVVALGIVATVGTPLIANAGDVPARLRALQGADASVPASAVTESSSEGAATDDDAPAGTVEVHVAPVLGATLDPASPTVLQVEIRNGTAETVGAGVVHLSRSASPLLTSPAALESWLSPDRGGAQLAALGEASSPVLLAGTSATVSFPLPADFLGDAAGAPVAGIAAEVVSADDGTPIAEGQAAFALSTATGGGPRLSLIAAITVPSRPRGSSTGSRSRR</sequence>
<evidence type="ECO:0000313" key="3">
    <source>
        <dbReference type="Proteomes" id="UP000291259"/>
    </source>
</evidence>
<dbReference type="InterPro" id="IPR006311">
    <property type="entry name" value="TAT_signal"/>
</dbReference>
<evidence type="ECO:0000256" key="1">
    <source>
        <dbReference type="SAM" id="Phobius"/>
    </source>
</evidence>
<name>A0A4P6F9P3_9MICO</name>
<dbReference type="AlphaFoldDB" id="A0A4P6F9P3"/>
<keyword evidence="1" id="KW-1133">Transmembrane helix</keyword>
<dbReference type="PROSITE" id="PS51318">
    <property type="entry name" value="TAT"/>
    <property type="match status" value="1"/>
</dbReference>